<organism evidence="8 9">
    <name type="scientific">Nocardioides bizhenqiangii</name>
    <dbReference type="NCBI Taxonomy" id="3095076"/>
    <lineage>
        <taxon>Bacteria</taxon>
        <taxon>Bacillati</taxon>
        <taxon>Actinomycetota</taxon>
        <taxon>Actinomycetes</taxon>
        <taxon>Propionibacteriales</taxon>
        <taxon>Nocardioidaceae</taxon>
        <taxon>Nocardioides</taxon>
    </lineage>
</organism>
<feature type="transmembrane region" description="Helical" evidence="7">
    <location>
        <begin position="124"/>
        <end position="142"/>
    </location>
</feature>
<name>A0ABZ0ZRB1_9ACTN</name>
<keyword evidence="3 7" id="KW-0812">Transmembrane</keyword>
<feature type="transmembrane region" description="Helical" evidence="7">
    <location>
        <begin position="189"/>
        <end position="208"/>
    </location>
</feature>
<evidence type="ECO:0000313" key="9">
    <source>
        <dbReference type="Proteomes" id="UP001327225"/>
    </source>
</evidence>
<dbReference type="PANTHER" id="PTHR40277:SF1">
    <property type="entry name" value="BLL5419 PROTEIN"/>
    <property type="match status" value="1"/>
</dbReference>
<evidence type="ECO:0000256" key="6">
    <source>
        <dbReference type="SAM" id="MobiDB-lite"/>
    </source>
</evidence>
<evidence type="ECO:0000313" key="8">
    <source>
        <dbReference type="EMBL" id="WQQ26778.1"/>
    </source>
</evidence>
<comment type="subcellular location">
    <subcellularLocation>
        <location evidence="1">Cell membrane</location>
        <topology evidence="1">Multi-pass membrane protein</topology>
    </subcellularLocation>
</comment>
<feature type="transmembrane region" description="Helical" evidence="7">
    <location>
        <begin position="220"/>
        <end position="240"/>
    </location>
</feature>
<evidence type="ECO:0000256" key="7">
    <source>
        <dbReference type="SAM" id="Phobius"/>
    </source>
</evidence>
<gene>
    <name evidence="8" type="ORF">SHK19_00760</name>
</gene>
<accession>A0ABZ0ZRB1</accession>
<feature type="compositionally biased region" description="Low complexity" evidence="6">
    <location>
        <begin position="287"/>
        <end position="296"/>
    </location>
</feature>
<keyword evidence="5 7" id="KW-0472">Membrane</keyword>
<evidence type="ECO:0000256" key="3">
    <source>
        <dbReference type="ARBA" id="ARBA00022692"/>
    </source>
</evidence>
<dbReference type="Pfam" id="PF03706">
    <property type="entry name" value="LPG_synthase_TM"/>
    <property type="match status" value="1"/>
</dbReference>
<feature type="transmembrane region" description="Helical" evidence="7">
    <location>
        <begin position="247"/>
        <end position="275"/>
    </location>
</feature>
<keyword evidence="9" id="KW-1185">Reference proteome</keyword>
<feature type="region of interest" description="Disordered" evidence="6">
    <location>
        <begin position="284"/>
        <end position="304"/>
    </location>
</feature>
<keyword evidence="4 7" id="KW-1133">Transmembrane helix</keyword>
<sequence>MNRWARVRLMGGVLILGVLAVRLGAEPFVEGIRSTDATTLVVALAVTAATTWCCAWRWSLLAARLDVAVPVRTAYRRYYRSQLLNATLPGGVLGDVHRGIDHGRSAGALGRGLRSVLWDRTSGQAVQVALALAALLLLPAAVRAEAGWLLLAVATVLVVVAAALPARVRRAVAAELRAVVAARAVLPRVVLASALAAVGHVVVLVVVARSVGVTAPLPELVALSLVVLVASALPLSVAGWGPREGAAAWLFGAAGLGVDTGVSVAVAFGVVSLVATLPGMLTLAGGTPPTTRSPDSTPEEAVHG</sequence>
<dbReference type="RefSeq" id="WP_322937573.1">
    <property type="nucleotide sequence ID" value="NZ_CP141059.1"/>
</dbReference>
<evidence type="ECO:0000256" key="5">
    <source>
        <dbReference type="ARBA" id="ARBA00023136"/>
    </source>
</evidence>
<reference evidence="9" key="1">
    <citation type="submission" date="2023-12" db="EMBL/GenBank/DDBJ databases">
        <title>Novel species in genus Nocardioides.</title>
        <authorList>
            <person name="Zhou H."/>
        </authorList>
    </citation>
    <scope>NUCLEOTIDE SEQUENCE [LARGE SCALE GENOMIC DNA]</scope>
    <source>
        <strain evidence="9">HM61</strain>
    </source>
</reference>
<evidence type="ECO:0000256" key="2">
    <source>
        <dbReference type="ARBA" id="ARBA00022475"/>
    </source>
</evidence>
<evidence type="ECO:0000256" key="4">
    <source>
        <dbReference type="ARBA" id="ARBA00022989"/>
    </source>
</evidence>
<protein>
    <submittedName>
        <fullName evidence="8">Lysylphosphatidylglycerol synthase transmembrane domain-containing protein</fullName>
    </submittedName>
</protein>
<proteinExistence type="predicted"/>
<dbReference type="PANTHER" id="PTHR40277">
    <property type="entry name" value="BLL5419 PROTEIN"/>
    <property type="match status" value="1"/>
</dbReference>
<feature type="transmembrane region" description="Helical" evidence="7">
    <location>
        <begin position="40"/>
        <end position="58"/>
    </location>
</feature>
<feature type="transmembrane region" description="Helical" evidence="7">
    <location>
        <begin position="148"/>
        <end position="168"/>
    </location>
</feature>
<evidence type="ECO:0000256" key="1">
    <source>
        <dbReference type="ARBA" id="ARBA00004651"/>
    </source>
</evidence>
<dbReference type="InterPro" id="IPR022791">
    <property type="entry name" value="L-PG_synthase/AglD"/>
</dbReference>
<dbReference type="EMBL" id="CP141059">
    <property type="protein sequence ID" value="WQQ26778.1"/>
    <property type="molecule type" value="Genomic_DNA"/>
</dbReference>
<keyword evidence="2" id="KW-1003">Cell membrane</keyword>
<dbReference type="Proteomes" id="UP001327225">
    <property type="component" value="Chromosome"/>
</dbReference>